<comment type="similarity">
    <text evidence="1 7">Belongs to the heat shock protein 70 family.</text>
</comment>
<evidence type="ECO:0000256" key="7">
    <source>
        <dbReference type="RuleBase" id="RU003322"/>
    </source>
</evidence>
<protein>
    <submittedName>
        <fullName evidence="9">Hsp70 family protein</fullName>
    </submittedName>
</protein>
<dbReference type="Gene3D" id="3.90.640.10">
    <property type="entry name" value="Actin, Chain A, domain 4"/>
    <property type="match status" value="1"/>
</dbReference>
<dbReference type="SUPFAM" id="SSF100920">
    <property type="entry name" value="Heat shock protein 70kD (HSP70), peptide-binding domain"/>
    <property type="match status" value="1"/>
</dbReference>
<dbReference type="InterPro" id="IPR043129">
    <property type="entry name" value="ATPase_NBD"/>
</dbReference>
<dbReference type="AlphaFoldDB" id="A0AAU8JIJ4"/>
<dbReference type="PROSITE" id="PS01036">
    <property type="entry name" value="HSP70_3"/>
    <property type="match status" value="1"/>
</dbReference>
<dbReference type="CDD" id="cd24029">
    <property type="entry name" value="ASKHA_NBD_HSP70_DnaK_HscA_HscC"/>
    <property type="match status" value="1"/>
</dbReference>
<keyword evidence="2" id="KW-0597">Phosphoprotein</keyword>
<dbReference type="InterPro" id="IPR018181">
    <property type="entry name" value="Heat_shock_70_CS"/>
</dbReference>
<evidence type="ECO:0000256" key="5">
    <source>
        <dbReference type="ARBA" id="ARBA00023016"/>
    </source>
</evidence>
<keyword evidence="5" id="KW-0346">Stress response</keyword>
<dbReference type="PRINTS" id="PR00301">
    <property type="entry name" value="HEATSHOCK70"/>
</dbReference>
<feature type="coiled-coil region" evidence="8">
    <location>
        <begin position="644"/>
        <end position="671"/>
    </location>
</feature>
<dbReference type="InterPro" id="IPR013126">
    <property type="entry name" value="Hsp_70_fam"/>
</dbReference>
<dbReference type="Gene3D" id="3.30.30.30">
    <property type="match status" value="1"/>
</dbReference>
<keyword evidence="6" id="KW-0143">Chaperone</keyword>
<sequence>MGNVIGIDLGTTNSVAALKLVNVEVVKNEENSGNENALTRSVIAFDKGKLVVGTKAYNQLRDQPENVIISIKRLMGRGFNDPTVQQQLSRFGYKITQSTQGTDNSLSVWLDGREYQPEDISAEILKKVVENAQLHQEEKANQKGKITHAVVTIPAYFNDKQRYATQTAVMRAGLGLLELLPEPTAAAISYGFKPDSDDSKTMLVYDFGGGTFDSSLITVSGNQFIESGKAGDLWLGGDDIDHKLFEFVKAKVAQEERIENIDALIAKMPYYHRVRFLADVKFTVEQAKIDLSTNETARIIPATPLLDELGMAIPIEVVITRRELEEMILPLVERTIAICQDTLKYSEYPVDEVDIVLLVGGSSKIPLVQRKVREAFGADKVVVHPRPMYAVAEGAAIVAAGLPDKVSTVSRDYFIELANEPRYKLIKQGDILPVNTAHTFRTEADGQRLIHFKFSSPDRVSEDLDRLNRDERIGEMWLALDKPYPRGTEVAVTVELDEKNSSLQITAALKNNPAVRVSCSFSRGGVDEEIAREVERTIAELNQAANLTETGVQTAYEIAGAAISASNQIRGQNNKPQADRVAVAQAKLQELKTFASEDRDVAQFFVREFEFLMEHCSFMLPDAQKQRIESLTKQLKEAIAIHNLSAMQKLAEDAERELKNLPEEIQKLLIAKDAIQKAHSVDPTRAGFMADKLHRLIHAIEHEKINEANRLWNELIPDIREYGLREFSAANIATGITR</sequence>
<evidence type="ECO:0000256" key="3">
    <source>
        <dbReference type="ARBA" id="ARBA00022741"/>
    </source>
</evidence>
<dbReference type="PROSITE" id="PS00297">
    <property type="entry name" value="HSP70_1"/>
    <property type="match status" value="1"/>
</dbReference>
<evidence type="ECO:0000256" key="6">
    <source>
        <dbReference type="ARBA" id="ARBA00023186"/>
    </source>
</evidence>
<keyword evidence="3 7" id="KW-0547">Nucleotide-binding</keyword>
<dbReference type="RefSeq" id="WP_354635870.1">
    <property type="nucleotide sequence ID" value="NZ_CP159837.1"/>
</dbReference>
<dbReference type="GO" id="GO:0140662">
    <property type="term" value="F:ATP-dependent protein folding chaperone"/>
    <property type="evidence" value="ECO:0007669"/>
    <property type="project" value="InterPro"/>
</dbReference>
<accession>A0AAU8JIJ4</accession>
<dbReference type="Pfam" id="PF00012">
    <property type="entry name" value="HSP70"/>
    <property type="match status" value="1"/>
</dbReference>
<evidence type="ECO:0000256" key="2">
    <source>
        <dbReference type="ARBA" id="ARBA00022553"/>
    </source>
</evidence>
<dbReference type="Gene3D" id="3.30.420.40">
    <property type="match status" value="2"/>
</dbReference>
<reference evidence="9" key="1">
    <citation type="submission" date="2024-07" db="EMBL/GenBank/DDBJ databases">
        <authorList>
            <person name="Kim Y.J."/>
            <person name="Jeong J.Y."/>
        </authorList>
    </citation>
    <scope>NUCLEOTIDE SEQUENCE</scope>
    <source>
        <strain evidence="9">GIHE-MW2</strain>
    </source>
</reference>
<gene>
    <name evidence="9" type="ORF">ABWT76_001497</name>
</gene>
<keyword evidence="4 7" id="KW-0067">ATP-binding</keyword>
<dbReference type="PANTHER" id="PTHR19375">
    <property type="entry name" value="HEAT SHOCK PROTEIN 70KDA"/>
    <property type="match status" value="1"/>
</dbReference>
<evidence type="ECO:0000256" key="4">
    <source>
        <dbReference type="ARBA" id="ARBA00022840"/>
    </source>
</evidence>
<dbReference type="PROSITE" id="PS00329">
    <property type="entry name" value="HSP70_2"/>
    <property type="match status" value="1"/>
</dbReference>
<evidence type="ECO:0000313" key="9">
    <source>
        <dbReference type="EMBL" id="XCM38637.1"/>
    </source>
</evidence>
<dbReference type="GO" id="GO:0005524">
    <property type="term" value="F:ATP binding"/>
    <property type="evidence" value="ECO:0007669"/>
    <property type="project" value="UniProtKB-KW"/>
</dbReference>
<name>A0AAU8JIJ4_9CYAN</name>
<dbReference type="Gene3D" id="2.60.34.10">
    <property type="entry name" value="Substrate Binding Domain Of DNAk, Chain A, domain 1"/>
    <property type="match status" value="1"/>
</dbReference>
<dbReference type="SUPFAM" id="SSF53067">
    <property type="entry name" value="Actin-like ATPase domain"/>
    <property type="match status" value="2"/>
</dbReference>
<dbReference type="EMBL" id="CP159837">
    <property type="protein sequence ID" value="XCM38637.1"/>
    <property type="molecule type" value="Genomic_DNA"/>
</dbReference>
<proteinExistence type="inferred from homology"/>
<evidence type="ECO:0000256" key="8">
    <source>
        <dbReference type="SAM" id="Coils"/>
    </source>
</evidence>
<dbReference type="InterPro" id="IPR029047">
    <property type="entry name" value="HSP70_peptide-bd_sf"/>
</dbReference>
<organism evidence="9">
    <name type="scientific">Planktothricoides raciborskii GIHE-MW2</name>
    <dbReference type="NCBI Taxonomy" id="2792601"/>
    <lineage>
        <taxon>Bacteria</taxon>
        <taxon>Bacillati</taxon>
        <taxon>Cyanobacteriota</taxon>
        <taxon>Cyanophyceae</taxon>
        <taxon>Oscillatoriophycideae</taxon>
        <taxon>Oscillatoriales</taxon>
        <taxon>Oscillatoriaceae</taxon>
        <taxon>Planktothricoides</taxon>
    </lineage>
</organism>
<keyword evidence="8" id="KW-0175">Coiled coil</keyword>
<evidence type="ECO:0000256" key="1">
    <source>
        <dbReference type="ARBA" id="ARBA00007381"/>
    </source>
</evidence>